<evidence type="ECO:0000313" key="3">
    <source>
        <dbReference type="Proteomes" id="UP001212483"/>
    </source>
</evidence>
<gene>
    <name evidence="2" type="ORF">PNU22_04790</name>
</gene>
<reference evidence="2" key="1">
    <citation type="submission" date="2023-01" db="EMBL/GenBank/DDBJ databases">
        <title>Human gut microbiome strain richness.</title>
        <authorList>
            <person name="Chen-Liaw A."/>
        </authorList>
    </citation>
    <scope>NUCLEOTIDE SEQUENCE</scope>
    <source>
        <strain evidence="2">1001283st1_B9_1001283B150217_161031</strain>
    </source>
</reference>
<feature type="compositionally biased region" description="Basic and acidic residues" evidence="1">
    <location>
        <begin position="103"/>
        <end position="114"/>
    </location>
</feature>
<dbReference type="AlphaFoldDB" id="A0AB35IR15"/>
<evidence type="ECO:0000313" key="2">
    <source>
        <dbReference type="EMBL" id="MDB8605797.1"/>
    </source>
</evidence>
<feature type="compositionally biased region" description="Polar residues" evidence="1">
    <location>
        <begin position="91"/>
        <end position="101"/>
    </location>
</feature>
<dbReference type="Proteomes" id="UP001212483">
    <property type="component" value="Unassembled WGS sequence"/>
</dbReference>
<accession>A0AB35IR15</accession>
<feature type="region of interest" description="Disordered" evidence="1">
    <location>
        <begin position="91"/>
        <end position="120"/>
    </location>
</feature>
<evidence type="ECO:0000256" key="1">
    <source>
        <dbReference type="SAM" id="MobiDB-lite"/>
    </source>
</evidence>
<comment type="caution">
    <text evidence="2">The sequence shown here is derived from an EMBL/GenBank/DDBJ whole genome shotgun (WGS) entry which is preliminary data.</text>
</comment>
<protein>
    <recommendedName>
        <fullName evidence="4">IS30 family transposase</fullName>
    </recommendedName>
</protein>
<evidence type="ECO:0008006" key="4">
    <source>
        <dbReference type="Google" id="ProtNLM"/>
    </source>
</evidence>
<dbReference type="EMBL" id="JAQMJO010000003">
    <property type="protein sequence ID" value="MDB8605797.1"/>
    <property type="molecule type" value="Genomic_DNA"/>
</dbReference>
<dbReference type="RefSeq" id="WP_231470853.1">
    <property type="nucleotide sequence ID" value="NZ_JAQMJM010000003.1"/>
</dbReference>
<organism evidence="2 3">
    <name type="scientific">Streptococcus salivarius</name>
    <dbReference type="NCBI Taxonomy" id="1304"/>
    <lineage>
        <taxon>Bacteria</taxon>
        <taxon>Bacillati</taxon>
        <taxon>Bacillota</taxon>
        <taxon>Bacilli</taxon>
        <taxon>Lactobacillales</taxon>
        <taxon>Streptococcaceae</taxon>
        <taxon>Streptococcus</taxon>
    </lineage>
</organism>
<sequence length="120" mass="14172">MIEVYYQENIKVSDIVTSLGRSKQTIYNVINYLKEGRSAYDCYNRYKINKKRCGRNKTSLTQSEKVFIQTYLEQNWSLDVIKGTYPDRVSCSMSSLSTSRPWYSKERGSPLERQKKTKWS</sequence>
<name>A0AB35IR15_STRSL</name>
<proteinExistence type="predicted"/>